<dbReference type="Proteomes" id="UP000887566">
    <property type="component" value="Unplaced"/>
</dbReference>
<sequence length="75" mass="8659">MVDLEAEVGRLQAENNQLRCALSDIRGQIVCGQLMGKLPDNFLQQFSRLPDWPLEQILRFLPAHQVVQMRLVSRK</sequence>
<organism evidence="2 3">
    <name type="scientific">Plectus sambesii</name>
    <dbReference type="NCBI Taxonomy" id="2011161"/>
    <lineage>
        <taxon>Eukaryota</taxon>
        <taxon>Metazoa</taxon>
        <taxon>Ecdysozoa</taxon>
        <taxon>Nematoda</taxon>
        <taxon>Chromadorea</taxon>
        <taxon>Plectida</taxon>
        <taxon>Plectina</taxon>
        <taxon>Plectoidea</taxon>
        <taxon>Plectidae</taxon>
        <taxon>Plectus</taxon>
    </lineage>
</organism>
<evidence type="ECO:0000313" key="2">
    <source>
        <dbReference type="Proteomes" id="UP000887566"/>
    </source>
</evidence>
<dbReference type="InterPro" id="IPR036047">
    <property type="entry name" value="F-box-like_dom_sf"/>
</dbReference>
<dbReference type="Pfam" id="PF00646">
    <property type="entry name" value="F-box"/>
    <property type="match status" value="1"/>
</dbReference>
<feature type="domain" description="F-box" evidence="1">
    <location>
        <begin position="43"/>
        <end position="75"/>
    </location>
</feature>
<dbReference type="WBParaSite" id="PSAMB.scaffold18150size987.g37515.t1">
    <property type="protein sequence ID" value="PSAMB.scaffold18150size987.g37515.t1"/>
    <property type="gene ID" value="PSAMB.scaffold18150size987.g37515"/>
</dbReference>
<reference evidence="3" key="1">
    <citation type="submission" date="2022-11" db="UniProtKB">
        <authorList>
            <consortium name="WormBaseParasite"/>
        </authorList>
    </citation>
    <scope>IDENTIFICATION</scope>
</reference>
<dbReference type="AlphaFoldDB" id="A0A914VFC1"/>
<protein>
    <submittedName>
        <fullName evidence="3">F-box domain-containing protein</fullName>
    </submittedName>
</protein>
<proteinExistence type="predicted"/>
<accession>A0A914VFC1</accession>
<name>A0A914VFC1_9BILA</name>
<dbReference type="PROSITE" id="PS50181">
    <property type="entry name" value="FBOX"/>
    <property type="match status" value="1"/>
</dbReference>
<evidence type="ECO:0000313" key="3">
    <source>
        <dbReference type="WBParaSite" id="PSAMB.scaffold18150size987.g37515.t1"/>
    </source>
</evidence>
<dbReference type="SUPFAM" id="SSF81383">
    <property type="entry name" value="F-box domain"/>
    <property type="match status" value="1"/>
</dbReference>
<dbReference type="InterPro" id="IPR001810">
    <property type="entry name" value="F-box_dom"/>
</dbReference>
<keyword evidence="2" id="KW-1185">Reference proteome</keyword>
<evidence type="ECO:0000259" key="1">
    <source>
        <dbReference type="PROSITE" id="PS50181"/>
    </source>
</evidence>